<proteinExistence type="predicted"/>
<dbReference type="EMBL" id="HBUF01556507">
    <property type="protein sequence ID" value="CAG6760477.1"/>
    <property type="molecule type" value="Transcribed_RNA"/>
</dbReference>
<protein>
    <submittedName>
        <fullName evidence="1">Uncharacterized protein</fullName>
    </submittedName>
</protein>
<dbReference type="AlphaFoldDB" id="A0A8D9AA80"/>
<reference evidence="1" key="1">
    <citation type="submission" date="2021-05" db="EMBL/GenBank/DDBJ databases">
        <authorList>
            <person name="Alioto T."/>
            <person name="Alioto T."/>
            <person name="Gomez Garrido J."/>
        </authorList>
    </citation>
    <scope>NUCLEOTIDE SEQUENCE</scope>
</reference>
<accession>A0A8D9AA80</accession>
<sequence length="171" mass="19113">MLFTEVSTMDTNPVASQVKIQTGRFNSCRTTSPHCMLRESSSSPCSIPPLNTSAHCMLRESRSSPCTIPPLKQMTTIVQSMGESWMCLLNNTSVLNNTRVRNYIQRSYWILLLPTLTLLILKCTHSGEQCCQSSAPSYNLMVLFSITTNLPPSNQMTSCHVLLLNGMIHRL</sequence>
<name>A0A8D9AA80_9HEMI</name>
<organism evidence="1">
    <name type="scientific">Cacopsylla melanoneura</name>
    <dbReference type="NCBI Taxonomy" id="428564"/>
    <lineage>
        <taxon>Eukaryota</taxon>
        <taxon>Metazoa</taxon>
        <taxon>Ecdysozoa</taxon>
        <taxon>Arthropoda</taxon>
        <taxon>Hexapoda</taxon>
        <taxon>Insecta</taxon>
        <taxon>Pterygota</taxon>
        <taxon>Neoptera</taxon>
        <taxon>Paraneoptera</taxon>
        <taxon>Hemiptera</taxon>
        <taxon>Sternorrhyncha</taxon>
        <taxon>Psylloidea</taxon>
        <taxon>Psyllidae</taxon>
        <taxon>Psyllinae</taxon>
        <taxon>Cacopsylla</taxon>
    </lineage>
</organism>
<evidence type="ECO:0000313" key="1">
    <source>
        <dbReference type="EMBL" id="CAG6760477.1"/>
    </source>
</evidence>